<evidence type="ECO:0000313" key="14">
    <source>
        <dbReference type="Proteomes" id="UP001177744"/>
    </source>
</evidence>
<keyword evidence="7" id="KW-0805">Transcription regulation</keyword>
<dbReference type="Proteomes" id="UP001177744">
    <property type="component" value="Unassembled WGS sequence"/>
</dbReference>
<comment type="subcellular location">
    <subcellularLocation>
        <location evidence="1">Nucleus</location>
    </subcellularLocation>
</comment>
<dbReference type="GO" id="GO:0003713">
    <property type="term" value="F:transcription coactivator activity"/>
    <property type="evidence" value="ECO:0007669"/>
    <property type="project" value="TreeGrafter"/>
</dbReference>
<sequence>MTLSEMGACPLGQQEAQGAGLRVAGVADWASRTLSSRRHWRRELSICAMAAPEAFGRPGAPADSRPAPPRSKAKAGELAGCLLRHKAFRKASAAQEAFGRPGAPADSQPAGAPGRPQVQECCPDALPLGRAERTPGPAPQPHVGGSQKPRQKLRGAAASPSPTAPPPASRCCKEVPYLPPPATMSRHPASLVPLQEPWWQAREAASPAPTVCAAIFCKHPGPGPASPGLQLQLQVPGTAERVACPSPGPQAQAPRTVETVGVWGSRRHFARLLSGISTALGVGKLEWRRRCRSLGSWRGGGNNRCCGAGAEEKGPPQEPEQRWRGNGREGGWAASAPAGVAGEPQFRSLWEWRHQAIQHCIQSLRHARQCRDANCPQPSFQKMRWVVQHTKGCQCKTSGGCGVCKQPMALCCYHAKHCQENTCPIPYYPTSSRSSASRRYSTASSTRSSCASGCHHQYPNRASAESPFSSFRTTLAPHTASRHTLDTTAPDCPRLRL</sequence>
<accession>A0AA40I5V4</accession>
<dbReference type="PROSITE" id="PS50134">
    <property type="entry name" value="ZF_TAZ"/>
    <property type="match status" value="1"/>
</dbReference>
<dbReference type="GO" id="GO:0031490">
    <property type="term" value="F:chromatin DNA binding"/>
    <property type="evidence" value="ECO:0007669"/>
    <property type="project" value="TreeGrafter"/>
</dbReference>
<dbReference type="Pfam" id="PF02135">
    <property type="entry name" value="zf-TAZ"/>
    <property type="match status" value="1"/>
</dbReference>
<reference evidence="13" key="1">
    <citation type="submission" date="2023-06" db="EMBL/GenBank/DDBJ databases">
        <title>Reference genome for the Northern bat (Eptesicus nilssonii), a most northern bat species.</title>
        <authorList>
            <person name="Laine V.N."/>
            <person name="Pulliainen A.T."/>
            <person name="Lilley T.M."/>
        </authorList>
    </citation>
    <scope>NUCLEOTIDE SEQUENCE</scope>
    <source>
        <strain evidence="13">BLF_Eptnil</strain>
        <tissue evidence="13">Kidney</tissue>
    </source>
</reference>
<dbReference type="AlphaFoldDB" id="A0AA40I5V4"/>
<organism evidence="13 14">
    <name type="scientific">Cnephaeus nilssonii</name>
    <name type="common">Northern bat</name>
    <name type="synonym">Eptesicus nilssonii</name>
    <dbReference type="NCBI Taxonomy" id="3371016"/>
    <lineage>
        <taxon>Eukaryota</taxon>
        <taxon>Metazoa</taxon>
        <taxon>Chordata</taxon>
        <taxon>Craniata</taxon>
        <taxon>Vertebrata</taxon>
        <taxon>Euteleostomi</taxon>
        <taxon>Mammalia</taxon>
        <taxon>Eutheria</taxon>
        <taxon>Laurasiatheria</taxon>
        <taxon>Chiroptera</taxon>
        <taxon>Yangochiroptera</taxon>
        <taxon>Vespertilionidae</taxon>
        <taxon>Cnephaeus</taxon>
    </lineage>
</organism>
<protein>
    <recommendedName>
        <fullName evidence="2">histone acetyltransferase</fullName>
        <ecNumber evidence="2">2.3.1.48</ecNumber>
    </recommendedName>
</protein>
<evidence type="ECO:0000256" key="2">
    <source>
        <dbReference type="ARBA" id="ARBA00013184"/>
    </source>
</evidence>
<evidence type="ECO:0000256" key="7">
    <source>
        <dbReference type="ARBA" id="ARBA00023015"/>
    </source>
</evidence>
<gene>
    <name evidence="13" type="ORF">QTO34_015880</name>
</gene>
<keyword evidence="8" id="KW-0804">Transcription</keyword>
<keyword evidence="9" id="KW-0539">Nucleus</keyword>
<dbReference type="GO" id="GO:0004402">
    <property type="term" value="F:histone acetyltransferase activity"/>
    <property type="evidence" value="ECO:0007669"/>
    <property type="project" value="InterPro"/>
</dbReference>
<dbReference type="InterPro" id="IPR035898">
    <property type="entry name" value="TAZ_dom_sf"/>
</dbReference>
<dbReference type="GO" id="GO:0000123">
    <property type="term" value="C:histone acetyltransferase complex"/>
    <property type="evidence" value="ECO:0007669"/>
    <property type="project" value="TreeGrafter"/>
</dbReference>
<dbReference type="EC" id="2.3.1.48" evidence="2"/>
<keyword evidence="14" id="KW-1185">Reference proteome</keyword>
<dbReference type="GO" id="GO:0045944">
    <property type="term" value="P:positive regulation of transcription by RNA polymerase II"/>
    <property type="evidence" value="ECO:0007669"/>
    <property type="project" value="TreeGrafter"/>
</dbReference>
<feature type="region of interest" description="Disordered" evidence="11">
    <location>
        <begin position="92"/>
        <end position="172"/>
    </location>
</feature>
<dbReference type="SUPFAM" id="SSF57933">
    <property type="entry name" value="TAZ domain"/>
    <property type="match status" value="1"/>
</dbReference>
<dbReference type="EMBL" id="JAULJE010000005">
    <property type="protein sequence ID" value="KAK1343107.1"/>
    <property type="molecule type" value="Genomic_DNA"/>
</dbReference>
<evidence type="ECO:0000313" key="13">
    <source>
        <dbReference type="EMBL" id="KAK1343107.1"/>
    </source>
</evidence>
<evidence type="ECO:0000259" key="12">
    <source>
        <dbReference type="PROSITE" id="PS50134"/>
    </source>
</evidence>
<evidence type="ECO:0000256" key="10">
    <source>
        <dbReference type="PROSITE-ProRule" id="PRU00203"/>
    </source>
</evidence>
<feature type="compositionally biased region" description="Basic and acidic residues" evidence="11">
    <location>
        <begin position="310"/>
        <end position="327"/>
    </location>
</feature>
<evidence type="ECO:0000256" key="6">
    <source>
        <dbReference type="ARBA" id="ARBA00022833"/>
    </source>
</evidence>
<dbReference type="InterPro" id="IPR013178">
    <property type="entry name" value="Histone_AcTrfase_Rtt109/CBP"/>
</dbReference>
<evidence type="ECO:0000256" key="8">
    <source>
        <dbReference type="ARBA" id="ARBA00023163"/>
    </source>
</evidence>
<dbReference type="GO" id="GO:0005634">
    <property type="term" value="C:nucleus"/>
    <property type="evidence" value="ECO:0007669"/>
    <property type="project" value="UniProtKB-SubCell"/>
</dbReference>
<dbReference type="GO" id="GO:0008270">
    <property type="term" value="F:zinc ion binding"/>
    <property type="evidence" value="ECO:0007669"/>
    <property type="project" value="UniProtKB-KW"/>
</dbReference>
<feature type="compositionally biased region" description="Low complexity" evidence="11">
    <location>
        <begin position="56"/>
        <end position="65"/>
    </location>
</feature>
<dbReference type="SMART" id="SM00551">
    <property type="entry name" value="ZnF_TAZ"/>
    <property type="match status" value="1"/>
</dbReference>
<dbReference type="InterPro" id="IPR000197">
    <property type="entry name" value="Znf_TAZ"/>
</dbReference>
<name>A0AA40I5V4_CNENI</name>
<evidence type="ECO:0000256" key="4">
    <source>
        <dbReference type="ARBA" id="ARBA00022723"/>
    </source>
</evidence>
<comment type="caution">
    <text evidence="13">The sequence shown here is derived from an EMBL/GenBank/DDBJ whole genome shotgun (WGS) entry which is preliminary data.</text>
</comment>
<evidence type="ECO:0000256" key="9">
    <source>
        <dbReference type="ARBA" id="ARBA00023242"/>
    </source>
</evidence>
<proteinExistence type="predicted"/>
<keyword evidence="5 10" id="KW-0863">Zinc-finger</keyword>
<dbReference type="PANTHER" id="PTHR13808">
    <property type="entry name" value="CBP/P300-RELATED"/>
    <property type="match status" value="1"/>
</dbReference>
<keyword evidence="6 10" id="KW-0862">Zinc</keyword>
<keyword evidence="3" id="KW-0808">Transferase</keyword>
<dbReference type="GO" id="GO:0005667">
    <property type="term" value="C:transcription regulator complex"/>
    <property type="evidence" value="ECO:0007669"/>
    <property type="project" value="TreeGrafter"/>
</dbReference>
<keyword evidence="4 10" id="KW-0479">Metal-binding</keyword>
<dbReference type="Gene3D" id="1.20.1020.10">
    <property type="entry name" value="TAZ domain"/>
    <property type="match status" value="1"/>
</dbReference>
<feature type="region of interest" description="Disordered" evidence="11">
    <location>
        <begin position="307"/>
        <end position="332"/>
    </location>
</feature>
<evidence type="ECO:0000256" key="3">
    <source>
        <dbReference type="ARBA" id="ARBA00022679"/>
    </source>
</evidence>
<evidence type="ECO:0000256" key="1">
    <source>
        <dbReference type="ARBA" id="ARBA00004123"/>
    </source>
</evidence>
<evidence type="ECO:0000256" key="11">
    <source>
        <dbReference type="SAM" id="MobiDB-lite"/>
    </source>
</evidence>
<dbReference type="PANTHER" id="PTHR13808:SF34">
    <property type="entry name" value="CREB-BINDING PROTEIN"/>
    <property type="match status" value="1"/>
</dbReference>
<evidence type="ECO:0000256" key="5">
    <source>
        <dbReference type="ARBA" id="ARBA00022771"/>
    </source>
</evidence>
<feature type="zinc finger region" description="TAZ-type" evidence="10">
    <location>
        <begin position="350"/>
        <end position="430"/>
    </location>
</feature>
<feature type="domain" description="TAZ-type" evidence="12">
    <location>
        <begin position="350"/>
        <end position="430"/>
    </location>
</feature>
<feature type="region of interest" description="Disordered" evidence="11">
    <location>
        <begin position="53"/>
        <end position="75"/>
    </location>
</feature>